<evidence type="ECO:0000313" key="1">
    <source>
        <dbReference type="EMBL" id="VEN35633.1"/>
    </source>
</evidence>
<dbReference type="Proteomes" id="UP000410492">
    <property type="component" value="Unassembled WGS sequence"/>
</dbReference>
<name>A0A653BJ83_CALMS</name>
<accession>A0A653BJ83</accession>
<reference evidence="1 2" key="1">
    <citation type="submission" date="2019-01" db="EMBL/GenBank/DDBJ databases">
        <authorList>
            <person name="Sayadi A."/>
        </authorList>
    </citation>
    <scope>NUCLEOTIDE SEQUENCE [LARGE SCALE GENOMIC DNA]</scope>
</reference>
<dbReference type="AlphaFoldDB" id="A0A653BJ83"/>
<evidence type="ECO:0000313" key="2">
    <source>
        <dbReference type="Proteomes" id="UP000410492"/>
    </source>
</evidence>
<organism evidence="1 2">
    <name type="scientific">Callosobruchus maculatus</name>
    <name type="common">Southern cowpea weevil</name>
    <name type="synonym">Pulse bruchid</name>
    <dbReference type="NCBI Taxonomy" id="64391"/>
    <lineage>
        <taxon>Eukaryota</taxon>
        <taxon>Metazoa</taxon>
        <taxon>Ecdysozoa</taxon>
        <taxon>Arthropoda</taxon>
        <taxon>Hexapoda</taxon>
        <taxon>Insecta</taxon>
        <taxon>Pterygota</taxon>
        <taxon>Neoptera</taxon>
        <taxon>Endopterygota</taxon>
        <taxon>Coleoptera</taxon>
        <taxon>Polyphaga</taxon>
        <taxon>Cucujiformia</taxon>
        <taxon>Chrysomeloidea</taxon>
        <taxon>Chrysomelidae</taxon>
        <taxon>Bruchinae</taxon>
        <taxon>Bruchini</taxon>
        <taxon>Callosobruchus</taxon>
    </lineage>
</organism>
<keyword evidence="2" id="KW-1185">Reference proteome</keyword>
<proteinExistence type="predicted"/>
<protein>
    <submittedName>
        <fullName evidence="1">Uncharacterized protein</fullName>
    </submittedName>
</protein>
<gene>
    <name evidence="1" type="ORF">CALMAC_LOCUS1496</name>
</gene>
<dbReference type="EMBL" id="CAACVG010001765">
    <property type="protein sequence ID" value="VEN35633.1"/>
    <property type="molecule type" value="Genomic_DNA"/>
</dbReference>
<sequence length="20" mass="2382">MLVVEGVSKYLHNFIIFESR</sequence>